<gene>
    <name evidence="9" type="ORF">GPUH_LOCUS17988</name>
</gene>
<evidence type="ECO:0000313" key="10">
    <source>
        <dbReference type="Proteomes" id="UP000271098"/>
    </source>
</evidence>
<keyword evidence="4" id="KW-0571">Peptide transport</keyword>
<reference evidence="11" key="1">
    <citation type="submission" date="2016-06" db="UniProtKB">
        <authorList>
            <consortium name="WormBaseParasite"/>
        </authorList>
    </citation>
    <scope>IDENTIFICATION</scope>
</reference>
<dbReference type="InterPro" id="IPR018456">
    <property type="entry name" value="PTR2_symporter_CS"/>
</dbReference>
<evidence type="ECO:0000256" key="2">
    <source>
        <dbReference type="ARBA" id="ARBA00005982"/>
    </source>
</evidence>
<dbReference type="InterPro" id="IPR036259">
    <property type="entry name" value="MFS_trans_sf"/>
</dbReference>
<evidence type="ECO:0000256" key="8">
    <source>
        <dbReference type="SAM" id="Phobius"/>
    </source>
</evidence>
<keyword evidence="4" id="KW-0653">Protein transport</keyword>
<keyword evidence="10" id="KW-1185">Reference proteome</keyword>
<comment type="subcellular location">
    <subcellularLocation>
        <location evidence="1 7">Membrane</location>
        <topology evidence="1 7">Multi-pass membrane protein</topology>
    </subcellularLocation>
</comment>
<dbReference type="Gene3D" id="1.20.1250.20">
    <property type="entry name" value="MFS general substrate transporter like domains"/>
    <property type="match status" value="1"/>
</dbReference>
<dbReference type="EMBL" id="UYRT01086010">
    <property type="protein sequence ID" value="VDN30829.1"/>
    <property type="molecule type" value="Genomic_DNA"/>
</dbReference>
<dbReference type="PANTHER" id="PTHR11654">
    <property type="entry name" value="OLIGOPEPTIDE TRANSPORTER-RELATED"/>
    <property type="match status" value="1"/>
</dbReference>
<evidence type="ECO:0000256" key="5">
    <source>
        <dbReference type="ARBA" id="ARBA00022989"/>
    </source>
</evidence>
<feature type="transmembrane region" description="Helical" evidence="8">
    <location>
        <begin position="156"/>
        <end position="178"/>
    </location>
</feature>
<dbReference type="OrthoDB" id="205993at2759"/>
<dbReference type="SUPFAM" id="SSF103473">
    <property type="entry name" value="MFS general substrate transporter"/>
    <property type="match status" value="1"/>
</dbReference>
<keyword evidence="7" id="KW-0813">Transport</keyword>
<keyword evidence="3 7" id="KW-0812">Transmembrane</keyword>
<dbReference type="FunFam" id="1.20.1250.20:FF:000612">
    <property type="entry name" value="Peptide transporter 3"/>
    <property type="match status" value="1"/>
</dbReference>
<dbReference type="GO" id="GO:0022857">
    <property type="term" value="F:transmembrane transporter activity"/>
    <property type="evidence" value="ECO:0007669"/>
    <property type="project" value="InterPro"/>
</dbReference>
<feature type="transmembrane region" description="Helical" evidence="8">
    <location>
        <begin position="120"/>
        <end position="141"/>
    </location>
</feature>
<feature type="transmembrane region" description="Helical" evidence="8">
    <location>
        <begin position="58"/>
        <end position="76"/>
    </location>
</feature>
<feature type="transmembrane region" description="Helical" evidence="8">
    <location>
        <begin position="190"/>
        <end position="212"/>
    </location>
</feature>
<accession>A0A183EAJ6</accession>
<dbReference type="GO" id="GO:0006857">
    <property type="term" value="P:oligopeptide transport"/>
    <property type="evidence" value="ECO:0007669"/>
    <property type="project" value="InterPro"/>
</dbReference>
<evidence type="ECO:0000256" key="1">
    <source>
        <dbReference type="ARBA" id="ARBA00004141"/>
    </source>
</evidence>
<reference evidence="9 10" key="2">
    <citation type="submission" date="2018-11" db="EMBL/GenBank/DDBJ databases">
        <authorList>
            <consortium name="Pathogen Informatics"/>
        </authorList>
    </citation>
    <scope>NUCLEOTIDE SEQUENCE [LARGE SCALE GENOMIC DNA]</scope>
</reference>
<dbReference type="AlphaFoldDB" id="A0A183EAJ6"/>
<dbReference type="Pfam" id="PF00854">
    <property type="entry name" value="PTR2"/>
    <property type="match status" value="1"/>
</dbReference>
<feature type="transmembrane region" description="Helical" evidence="8">
    <location>
        <begin position="354"/>
        <end position="375"/>
    </location>
</feature>
<evidence type="ECO:0000256" key="7">
    <source>
        <dbReference type="RuleBase" id="RU003755"/>
    </source>
</evidence>
<proteinExistence type="inferred from homology"/>
<name>A0A183EAJ6_9BILA</name>
<feature type="transmembrane region" description="Helical" evidence="8">
    <location>
        <begin position="88"/>
        <end position="108"/>
    </location>
</feature>
<dbReference type="InterPro" id="IPR000109">
    <property type="entry name" value="POT_fam"/>
</dbReference>
<evidence type="ECO:0000256" key="4">
    <source>
        <dbReference type="ARBA" id="ARBA00022856"/>
    </source>
</evidence>
<sequence length="384" mass="42908">MGEGDRKGLVASLRAYPPGVFFMLGNEFCERFSFYGMRAILMLYLITEHHFKESQASLFYHAFVSLAYFSPLIGSIAADNYFGRFRVIFWVSILYVMGHVLLSVGAVPQLDHTVRSMLDFSGLAVIALATGGIKPCVSAFAADQFEEHEVNERNQFFSFFYFAINAGSLVAILLTPMLRGRVKCFGSEYCFPLAFGVPGVLMLLAFILFVSGWRYYKIAPAAKGNVVFSVFCCIIYAAKKKISALFKGQDKVEHWLDYAASKYSNYFLSGVKSLVAVSVLFGPVILFWALFDQQGSTWVLQARRMDGRVGPFTILPDQINTLNPLIILIMVPIFEAFIYPTARKFCNITPLRKMATGGILAAVAFIMAGLVQVNLANFYKTERN</sequence>
<evidence type="ECO:0000256" key="6">
    <source>
        <dbReference type="ARBA" id="ARBA00023136"/>
    </source>
</evidence>
<dbReference type="PROSITE" id="PS01023">
    <property type="entry name" value="PTR2_2"/>
    <property type="match status" value="1"/>
</dbReference>
<evidence type="ECO:0000313" key="9">
    <source>
        <dbReference type="EMBL" id="VDN30829.1"/>
    </source>
</evidence>
<organism evidence="11">
    <name type="scientific">Gongylonema pulchrum</name>
    <dbReference type="NCBI Taxonomy" id="637853"/>
    <lineage>
        <taxon>Eukaryota</taxon>
        <taxon>Metazoa</taxon>
        <taxon>Ecdysozoa</taxon>
        <taxon>Nematoda</taxon>
        <taxon>Chromadorea</taxon>
        <taxon>Rhabditida</taxon>
        <taxon>Spirurina</taxon>
        <taxon>Spiruromorpha</taxon>
        <taxon>Spiruroidea</taxon>
        <taxon>Gongylonematidae</taxon>
        <taxon>Gongylonema</taxon>
    </lineage>
</organism>
<evidence type="ECO:0000313" key="11">
    <source>
        <dbReference type="WBParaSite" id="GPUH_0001801201-mRNA-1"/>
    </source>
</evidence>
<dbReference type="GO" id="GO:0016020">
    <property type="term" value="C:membrane"/>
    <property type="evidence" value="ECO:0007669"/>
    <property type="project" value="UniProtKB-SubCell"/>
</dbReference>
<protein>
    <submittedName>
        <fullName evidence="11">MFS domain-containing protein</fullName>
    </submittedName>
</protein>
<dbReference type="Proteomes" id="UP000271098">
    <property type="component" value="Unassembled WGS sequence"/>
</dbReference>
<feature type="transmembrane region" description="Helical" evidence="8">
    <location>
        <begin position="322"/>
        <end position="342"/>
    </location>
</feature>
<dbReference type="WBParaSite" id="GPUH_0001801201-mRNA-1">
    <property type="protein sequence ID" value="GPUH_0001801201-mRNA-1"/>
    <property type="gene ID" value="GPUH_0001801201"/>
</dbReference>
<keyword evidence="6 8" id="KW-0472">Membrane</keyword>
<feature type="transmembrane region" description="Helical" evidence="8">
    <location>
        <begin position="271"/>
        <end position="291"/>
    </location>
</feature>
<feature type="transmembrane region" description="Helical" evidence="8">
    <location>
        <begin position="218"/>
        <end position="238"/>
    </location>
</feature>
<evidence type="ECO:0000256" key="3">
    <source>
        <dbReference type="ARBA" id="ARBA00022692"/>
    </source>
</evidence>
<comment type="similarity">
    <text evidence="2 7">Belongs to the major facilitator superfamily. Proton-dependent oligopeptide transporter (POT/PTR) (TC 2.A.17) family.</text>
</comment>
<keyword evidence="5 8" id="KW-1133">Transmembrane helix</keyword>